<dbReference type="Proteomes" id="UP001222325">
    <property type="component" value="Unassembled WGS sequence"/>
</dbReference>
<evidence type="ECO:0008006" key="7">
    <source>
        <dbReference type="Google" id="ProtNLM"/>
    </source>
</evidence>
<dbReference type="InterPro" id="IPR051654">
    <property type="entry name" value="Meroterpenoid_MTases"/>
</dbReference>
<evidence type="ECO:0000256" key="4">
    <source>
        <dbReference type="ARBA" id="ARBA00038314"/>
    </source>
</evidence>
<evidence type="ECO:0000256" key="2">
    <source>
        <dbReference type="ARBA" id="ARBA00022679"/>
    </source>
</evidence>
<comment type="similarity">
    <text evidence="4">Belongs to the class I-like SAM-binding methyltransferase superfamily.</text>
</comment>
<dbReference type="SUPFAM" id="SSF53335">
    <property type="entry name" value="S-adenosyl-L-methionine-dependent methyltransferases"/>
    <property type="match status" value="1"/>
</dbReference>
<evidence type="ECO:0000256" key="1">
    <source>
        <dbReference type="ARBA" id="ARBA00005179"/>
    </source>
</evidence>
<gene>
    <name evidence="5" type="ORF">B0H15DRAFT_815953</name>
</gene>
<reference evidence="5" key="1">
    <citation type="submission" date="2023-03" db="EMBL/GenBank/DDBJ databases">
        <title>Massive genome expansion in bonnet fungi (Mycena s.s.) driven by repeated elements and novel gene families across ecological guilds.</title>
        <authorList>
            <consortium name="Lawrence Berkeley National Laboratory"/>
            <person name="Harder C.B."/>
            <person name="Miyauchi S."/>
            <person name="Viragh M."/>
            <person name="Kuo A."/>
            <person name="Thoen E."/>
            <person name="Andreopoulos B."/>
            <person name="Lu D."/>
            <person name="Skrede I."/>
            <person name="Drula E."/>
            <person name="Henrissat B."/>
            <person name="Morin E."/>
            <person name="Kohler A."/>
            <person name="Barry K."/>
            <person name="LaButti K."/>
            <person name="Morin E."/>
            <person name="Salamov A."/>
            <person name="Lipzen A."/>
            <person name="Mereny Z."/>
            <person name="Hegedus B."/>
            <person name="Baldrian P."/>
            <person name="Stursova M."/>
            <person name="Weitz H."/>
            <person name="Taylor A."/>
            <person name="Grigoriev I.V."/>
            <person name="Nagy L.G."/>
            <person name="Martin F."/>
            <person name="Kauserud H."/>
        </authorList>
    </citation>
    <scope>NUCLEOTIDE SEQUENCE</scope>
    <source>
        <strain evidence="5">CBHHK173m</strain>
    </source>
</reference>
<keyword evidence="3" id="KW-0949">S-adenosyl-L-methionine</keyword>
<organism evidence="5 6">
    <name type="scientific">Mycena belliarum</name>
    <dbReference type="NCBI Taxonomy" id="1033014"/>
    <lineage>
        <taxon>Eukaryota</taxon>
        <taxon>Fungi</taxon>
        <taxon>Dikarya</taxon>
        <taxon>Basidiomycota</taxon>
        <taxon>Agaricomycotina</taxon>
        <taxon>Agaricomycetes</taxon>
        <taxon>Agaricomycetidae</taxon>
        <taxon>Agaricales</taxon>
        <taxon>Marasmiineae</taxon>
        <taxon>Mycenaceae</taxon>
        <taxon>Mycena</taxon>
    </lineage>
</organism>
<dbReference type="AlphaFoldDB" id="A0AAD6XT66"/>
<keyword evidence="2" id="KW-0808">Transferase</keyword>
<dbReference type="PANTHER" id="PTHR35897">
    <property type="entry name" value="METHYLTRANSFERASE AUSD"/>
    <property type="match status" value="1"/>
</dbReference>
<name>A0AAD6XT66_9AGAR</name>
<evidence type="ECO:0000313" key="6">
    <source>
        <dbReference type="Proteomes" id="UP001222325"/>
    </source>
</evidence>
<protein>
    <recommendedName>
        <fullName evidence="7">Methyltransferase ausD</fullName>
    </recommendedName>
</protein>
<sequence>MAAYTPAVIDGDLYRAERFELVKAQTGIRDPVELKQHILAVQAKAYDLLSYPCIRRFEFATPRISTYSAYTHVLAVGRERPGAILLDVGCCFGTDIRQAASDGFPRQNLIASDLRPEFWDFGHELFRSTPETFPVPFIAGDVLDPEFLEPREPLLTRASEPSATHPALTSLATLTPLHGRHVAAIHISLVFHLFLEPKQLQLARALAGLLSPVPGSVILGSHVGLREKGFREGLCIAGRSMFCHSPQSWREMWETVFPKGSIDVEAELHRRASDTPGAGVLVWSVTRV</sequence>
<dbReference type="PANTHER" id="PTHR35897:SF1">
    <property type="entry name" value="METHYLTRANSFERASE AUSD"/>
    <property type="match status" value="1"/>
</dbReference>
<dbReference type="InterPro" id="IPR029063">
    <property type="entry name" value="SAM-dependent_MTases_sf"/>
</dbReference>
<evidence type="ECO:0000313" key="5">
    <source>
        <dbReference type="EMBL" id="KAJ7101395.1"/>
    </source>
</evidence>
<dbReference type="Gene3D" id="3.40.50.150">
    <property type="entry name" value="Vaccinia Virus protein VP39"/>
    <property type="match status" value="1"/>
</dbReference>
<evidence type="ECO:0000256" key="3">
    <source>
        <dbReference type="ARBA" id="ARBA00022691"/>
    </source>
</evidence>
<comment type="caution">
    <text evidence="5">The sequence shown here is derived from an EMBL/GenBank/DDBJ whole genome shotgun (WGS) entry which is preliminary data.</text>
</comment>
<proteinExistence type="inferred from homology"/>
<keyword evidence="6" id="KW-1185">Reference proteome</keyword>
<comment type="pathway">
    <text evidence="1">Secondary metabolite biosynthesis.</text>
</comment>
<accession>A0AAD6XT66</accession>
<dbReference type="EMBL" id="JARJCN010000004">
    <property type="protein sequence ID" value="KAJ7101395.1"/>
    <property type="molecule type" value="Genomic_DNA"/>
</dbReference>
<dbReference type="GO" id="GO:0016740">
    <property type="term" value="F:transferase activity"/>
    <property type="evidence" value="ECO:0007669"/>
    <property type="project" value="UniProtKB-KW"/>
</dbReference>